<gene>
    <name evidence="3" type="ORF">D5R97_07295</name>
</gene>
<evidence type="ECO:0000313" key="3">
    <source>
        <dbReference type="EMBL" id="RQD74741.1"/>
    </source>
</evidence>
<dbReference type="EMBL" id="QZAA01000189">
    <property type="protein sequence ID" value="RQD74741.1"/>
    <property type="molecule type" value="Genomic_DNA"/>
</dbReference>
<reference evidence="3 4" key="1">
    <citation type="submission" date="2018-08" db="EMBL/GenBank/DDBJ databases">
        <title>The metabolism and importance of syntrophic acetate oxidation coupled to methane or sulfide production in haloalkaline environments.</title>
        <authorList>
            <person name="Timmers P.H.A."/>
            <person name="Vavourakis C.D."/>
            <person name="Sorokin D.Y."/>
            <person name="Sinninghe Damste J.S."/>
            <person name="Muyzer G."/>
            <person name="Stams A.J.M."/>
            <person name="Plugge C.M."/>
        </authorList>
    </citation>
    <scope>NUCLEOTIDE SEQUENCE [LARGE SCALE GENOMIC DNA]</scope>
    <source>
        <strain evidence="3">MSAO_Bac1</strain>
    </source>
</reference>
<dbReference type="InterPro" id="IPR012338">
    <property type="entry name" value="Beta-lactam/transpept-like"/>
</dbReference>
<accession>A0A424YCT1</accession>
<dbReference type="PANTHER" id="PTHR46825">
    <property type="entry name" value="D-ALANYL-D-ALANINE-CARBOXYPEPTIDASE/ENDOPEPTIDASE AMPH"/>
    <property type="match status" value="1"/>
</dbReference>
<keyword evidence="1" id="KW-0812">Transmembrane</keyword>
<protein>
    <submittedName>
        <fullName evidence="3">Class A beta-lactamase-related serine hydrolase</fullName>
    </submittedName>
</protein>
<keyword evidence="1" id="KW-1133">Transmembrane helix</keyword>
<organism evidence="3 4">
    <name type="scientific">Candidatus Syntrophonatronum acetioxidans</name>
    <dbReference type="NCBI Taxonomy" id="1795816"/>
    <lineage>
        <taxon>Bacteria</taxon>
        <taxon>Bacillati</taxon>
        <taxon>Bacillota</taxon>
        <taxon>Clostridia</taxon>
        <taxon>Eubacteriales</taxon>
        <taxon>Syntrophomonadaceae</taxon>
        <taxon>Candidatus Syntrophonatronum</taxon>
    </lineage>
</organism>
<dbReference type="PANTHER" id="PTHR46825:SF8">
    <property type="entry name" value="BETA-LACTAMASE-RELATED"/>
    <property type="match status" value="1"/>
</dbReference>
<dbReference type="GO" id="GO:0016787">
    <property type="term" value="F:hydrolase activity"/>
    <property type="evidence" value="ECO:0007669"/>
    <property type="project" value="UniProtKB-KW"/>
</dbReference>
<feature type="transmembrane region" description="Helical" evidence="1">
    <location>
        <begin position="42"/>
        <end position="60"/>
    </location>
</feature>
<evidence type="ECO:0000313" key="4">
    <source>
        <dbReference type="Proteomes" id="UP000285138"/>
    </source>
</evidence>
<dbReference type="InterPro" id="IPR001466">
    <property type="entry name" value="Beta-lactam-related"/>
</dbReference>
<evidence type="ECO:0000259" key="2">
    <source>
        <dbReference type="Pfam" id="PF00144"/>
    </source>
</evidence>
<evidence type="ECO:0000256" key="1">
    <source>
        <dbReference type="SAM" id="Phobius"/>
    </source>
</evidence>
<proteinExistence type="predicted"/>
<keyword evidence="3" id="KW-0378">Hydrolase</keyword>
<keyword evidence="1" id="KW-0472">Membrane</keyword>
<sequence length="410" mass="46630">MIIPVNLGKDELAEYDFSPADIPFVKILKEGKRMKKRKISKFVLPVILVVVLVIVAIFVIQRMQWSKMDVAERLDFLTKNVVDNETVFGSLVKIESKDSTFKYENANGFMAIDDQFPLGSISKMFTSGIIYQLVDGGVVGLEDTLDFYLTDEEFDGLHYYDGTNNASSITIEQLLSQTTGLPDYFLEPVNGKSIFDDIVENDRFIEFEEKMERTKNLEPHFINGAPGKAYYSDINFDILEVIAERATGLTFEDILLDKITGPLELENTELATVESEYIPIYYNDETLEIPLALSSFRGAGGIISDLDDLMVFLRAFFEGEIFSESHLDRGEWKEIQFEYHEYKKGMMRFKLTGVWAVFGSYELIGHSGSNNTFAFYCPDKDVYIIGTLNQVTDPSVQYRLMTQLVGSIEN</sequence>
<dbReference type="SUPFAM" id="SSF56601">
    <property type="entry name" value="beta-lactamase/transpeptidase-like"/>
    <property type="match status" value="1"/>
</dbReference>
<comment type="caution">
    <text evidence="3">The sequence shown here is derived from an EMBL/GenBank/DDBJ whole genome shotgun (WGS) entry which is preliminary data.</text>
</comment>
<dbReference type="Gene3D" id="3.40.710.10">
    <property type="entry name" value="DD-peptidase/beta-lactamase superfamily"/>
    <property type="match status" value="1"/>
</dbReference>
<dbReference type="AlphaFoldDB" id="A0A424YCT1"/>
<feature type="domain" description="Beta-lactamase-related" evidence="2">
    <location>
        <begin position="113"/>
        <end position="397"/>
    </location>
</feature>
<dbReference type="Pfam" id="PF00144">
    <property type="entry name" value="Beta-lactamase"/>
    <property type="match status" value="1"/>
</dbReference>
<dbReference type="Proteomes" id="UP000285138">
    <property type="component" value="Unassembled WGS sequence"/>
</dbReference>
<name>A0A424YCT1_9FIRM</name>
<dbReference type="InterPro" id="IPR050491">
    <property type="entry name" value="AmpC-like"/>
</dbReference>